<evidence type="ECO:0000256" key="6">
    <source>
        <dbReference type="SAM" id="MobiDB-lite"/>
    </source>
</evidence>
<feature type="transmembrane region" description="Helical" evidence="7">
    <location>
        <begin position="38"/>
        <end position="59"/>
    </location>
</feature>
<dbReference type="GO" id="GO:0043190">
    <property type="term" value="C:ATP-binding cassette (ABC) transporter complex"/>
    <property type="evidence" value="ECO:0007669"/>
    <property type="project" value="TreeGrafter"/>
</dbReference>
<evidence type="ECO:0000256" key="5">
    <source>
        <dbReference type="ARBA" id="ARBA00023136"/>
    </source>
</evidence>
<feature type="transmembrane region" description="Helical" evidence="7">
    <location>
        <begin position="328"/>
        <end position="345"/>
    </location>
</feature>
<feature type="compositionally biased region" description="Basic and acidic residues" evidence="6">
    <location>
        <begin position="1"/>
        <end position="12"/>
    </location>
</feature>
<protein>
    <submittedName>
        <fullName evidence="8">YjgP/YjgQ family permease</fullName>
    </submittedName>
</protein>
<evidence type="ECO:0000256" key="1">
    <source>
        <dbReference type="ARBA" id="ARBA00004651"/>
    </source>
</evidence>
<feature type="region of interest" description="Disordered" evidence="6">
    <location>
        <begin position="1"/>
        <end position="20"/>
    </location>
</feature>
<feature type="transmembrane region" description="Helical" evidence="7">
    <location>
        <begin position="357"/>
        <end position="379"/>
    </location>
</feature>
<keyword evidence="9" id="KW-1185">Reference proteome</keyword>
<feature type="transmembrane region" description="Helical" evidence="7">
    <location>
        <begin position="303"/>
        <end position="321"/>
    </location>
</feature>
<evidence type="ECO:0000256" key="4">
    <source>
        <dbReference type="ARBA" id="ARBA00022989"/>
    </source>
</evidence>
<reference evidence="8 9" key="1">
    <citation type="submission" date="2019-05" db="EMBL/GenBank/DDBJ databases">
        <title>Draft Whole-Genome sequence of the green sulfur bacterium Chlorobaculum thiosulfatiphilum DSM 249.</title>
        <authorList>
            <person name="Meyer T.E."/>
            <person name="Kyndt J.A."/>
        </authorList>
    </citation>
    <scope>NUCLEOTIDE SEQUENCE [LARGE SCALE GENOMIC DNA]</scope>
    <source>
        <strain evidence="8 9">DSM 249</strain>
    </source>
</reference>
<evidence type="ECO:0000313" key="9">
    <source>
        <dbReference type="Proteomes" id="UP000308271"/>
    </source>
</evidence>
<evidence type="ECO:0000256" key="2">
    <source>
        <dbReference type="ARBA" id="ARBA00022475"/>
    </source>
</evidence>
<gene>
    <name evidence="8" type="ORF">FGF66_07915</name>
</gene>
<dbReference type="AlphaFoldDB" id="A0A5C4S607"/>
<evidence type="ECO:0000256" key="7">
    <source>
        <dbReference type="SAM" id="Phobius"/>
    </source>
</evidence>
<keyword evidence="4 7" id="KW-1133">Transmembrane helix</keyword>
<keyword evidence="5 7" id="KW-0472">Membrane</keyword>
<dbReference type="InterPro" id="IPR005495">
    <property type="entry name" value="LptG/LptF_permease"/>
</dbReference>
<comment type="subcellular location">
    <subcellularLocation>
        <location evidence="1">Cell membrane</location>
        <topology evidence="1">Multi-pass membrane protein</topology>
    </subcellularLocation>
</comment>
<evidence type="ECO:0000313" key="8">
    <source>
        <dbReference type="EMBL" id="TNJ38662.1"/>
    </source>
</evidence>
<dbReference type="PANTHER" id="PTHR33529">
    <property type="entry name" value="SLR0882 PROTEIN-RELATED"/>
    <property type="match status" value="1"/>
</dbReference>
<feature type="transmembrane region" description="Helical" evidence="7">
    <location>
        <begin position="129"/>
        <end position="152"/>
    </location>
</feature>
<accession>A0A5C4S607</accession>
<dbReference type="PANTHER" id="PTHR33529:SF8">
    <property type="entry name" value="PERMEASE, YJGP_YJGQ FAMILY"/>
    <property type="match status" value="1"/>
</dbReference>
<dbReference type="Pfam" id="PF03739">
    <property type="entry name" value="LptF_LptG"/>
    <property type="match status" value="1"/>
</dbReference>
<comment type="caution">
    <text evidence="8">The sequence shown here is derived from an EMBL/GenBank/DDBJ whole genome shotgun (WGS) entry which is preliminary data.</text>
</comment>
<dbReference type="Proteomes" id="UP000308271">
    <property type="component" value="Unassembled WGS sequence"/>
</dbReference>
<dbReference type="RefSeq" id="WP_139457119.1">
    <property type="nucleotide sequence ID" value="NZ_VDCH01000015.1"/>
</dbReference>
<dbReference type="EMBL" id="VDCH01000015">
    <property type="protein sequence ID" value="TNJ38662.1"/>
    <property type="molecule type" value="Genomic_DNA"/>
</dbReference>
<organism evidence="8 9">
    <name type="scientific">Chlorobaculum thiosulfatiphilum</name>
    <name type="common">Chlorobium limicola f.sp. thiosulfatophilum</name>
    <dbReference type="NCBI Taxonomy" id="115852"/>
    <lineage>
        <taxon>Bacteria</taxon>
        <taxon>Pseudomonadati</taxon>
        <taxon>Chlorobiota</taxon>
        <taxon>Chlorobiia</taxon>
        <taxon>Chlorobiales</taxon>
        <taxon>Chlorobiaceae</taxon>
        <taxon>Chlorobaculum</taxon>
    </lineage>
</organism>
<evidence type="ECO:0000256" key="3">
    <source>
        <dbReference type="ARBA" id="ARBA00022692"/>
    </source>
</evidence>
<name>A0A5C4S607_CHLTI</name>
<keyword evidence="2" id="KW-1003">Cell membrane</keyword>
<dbReference type="OrthoDB" id="9807977at2"/>
<keyword evidence="3 7" id="KW-0812">Transmembrane</keyword>
<dbReference type="GO" id="GO:0015920">
    <property type="term" value="P:lipopolysaccharide transport"/>
    <property type="evidence" value="ECO:0007669"/>
    <property type="project" value="TreeGrafter"/>
</dbReference>
<sequence>MSDERATADETGSRVNRPPKLPGPGKFTIIDRYIARQFLTIFLFSLASFAALFIIINLVENLDRFMDRQIPFDRIVIFYLSGLPDTFLLTSPLSALLASLFVTGKLSMQSELPALKSAGMSLSRLMKPFLVVTLAITAFNTVNSCFIAPAMYDWSKGFEKRYLKKQKNNDAEPLHIRESKNRILTVAEIGSDRKSAKTVSLETFNGSQIVERLDADSLRIITREKYWIFYNAKQRTFSNGIETLATRPGADTLKLSLATNTFKMIDTDPDEMNIVQHFDFIWQKAHSGLPGLEKTTVKLHTKLALPLASMIIVMIGVPLSSKKKRSGLAVEVSISLLIGLSYLGMLRTIGSLGYDGLLNPVLAAWLPDLLFIIAGAFLYRSADH</sequence>
<proteinExistence type="predicted"/>